<reference evidence="1" key="1">
    <citation type="submission" date="2021-12" db="EMBL/GenBank/DDBJ databases">
        <title>Convergent genome expansion in fungi linked to evolution of root-endophyte symbiosis.</title>
        <authorList>
            <consortium name="DOE Joint Genome Institute"/>
            <person name="Ke Y.-H."/>
            <person name="Bonito G."/>
            <person name="Liao H.-L."/>
            <person name="Looney B."/>
            <person name="Rojas-Flechas A."/>
            <person name="Nash J."/>
            <person name="Hameed K."/>
            <person name="Schadt C."/>
            <person name="Martin F."/>
            <person name="Crous P.W."/>
            <person name="Miettinen O."/>
            <person name="Magnuson J.K."/>
            <person name="Labbe J."/>
            <person name="Jacobson D."/>
            <person name="Doktycz M.J."/>
            <person name="Veneault-Fourrey C."/>
            <person name="Kuo A."/>
            <person name="Mondo S."/>
            <person name="Calhoun S."/>
            <person name="Riley R."/>
            <person name="Ohm R."/>
            <person name="LaButti K."/>
            <person name="Andreopoulos B."/>
            <person name="Pangilinan J."/>
            <person name="Nolan M."/>
            <person name="Tritt A."/>
            <person name="Clum A."/>
            <person name="Lipzen A."/>
            <person name="Daum C."/>
            <person name="Barry K."/>
            <person name="Grigoriev I.V."/>
            <person name="Vilgalys R."/>
        </authorList>
    </citation>
    <scope>NUCLEOTIDE SEQUENCE</scope>
    <source>
        <strain evidence="1">PMI_201</strain>
    </source>
</reference>
<dbReference type="AlphaFoldDB" id="A0AAD4KMP4"/>
<evidence type="ECO:0008006" key="3">
    <source>
        <dbReference type="Google" id="ProtNLM"/>
    </source>
</evidence>
<protein>
    <recommendedName>
        <fullName evidence="3">FAD-binding domain-containing protein</fullName>
    </recommendedName>
</protein>
<keyword evidence="2" id="KW-1185">Reference proteome</keyword>
<accession>A0AAD4KMP4</accession>
<dbReference type="GeneID" id="70246637"/>
<dbReference type="EMBL" id="JAJTJA010000007">
    <property type="protein sequence ID" value="KAH8696267.1"/>
    <property type="molecule type" value="Genomic_DNA"/>
</dbReference>
<evidence type="ECO:0000313" key="1">
    <source>
        <dbReference type="EMBL" id="KAH8696267.1"/>
    </source>
</evidence>
<dbReference type="Proteomes" id="UP001201262">
    <property type="component" value="Unassembled WGS sequence"/>
</dbReference>
<comment type="caution">
    <text evidence="1">The sequence shown here is derived from an EMBL/GenBank/DDBJ whole genome shotgun (WGS) entry which is preliminary data.</text>
</comment>
<evidence type="ECO:0000313" key="2">
    <source>
        <dbReference type="Proteomes" id="UP001201262"/>
    </source>
</evidence>
<organism evidence="1 2">
    <name type="scientific">Talaromyces proteolyticus</name>
    <dbReference type="NCBI Taxonomy" id="1131652"/>
    <lineage>
        <taxon>Eukaryota</taxon>
        <taxon>Fungi</taxon>
        <taxon>Dikarya</taxon>
        <taxon>Ascomycota</taxon>
        <taxon>Pezizomycotina</taxon>
        <taxon>Eurotiomycetes</taxon>
        <taxon>Eurotiomycetidae</taxon>
        <taxon>Eurotiales</taxon>
        <taxon>Trichocomaceae</taxon>
        <taxon>Talaromyces</taxon>
        <taxon>Talaromyces sect. Bacilispori</taxon>
    </lineage>
</organism>
<sequence>MTQIPQVNGFPSIDGVAEVYSDYLIVGTGPAGASLTCFLAHYGETQTAYPQITKTFELAPVARVLDQNRVFIQD</sequence>
<dbReference type="RefSeq" id="XP_046071205.1">
    <property type="nucleotide sequence ID" value="XM_046216350.1"/>
</dbReference>
<proteinExistence type="predicted"/>
<name>A0AAD4KMP4_9EURO</name>
<gene>
    <name evidence="1" type="ORF">BGW36DRAFT_380582</name>
</gene>